<evidence type="ECO:0000313" key="3">
    <source>
        <dbReference type="Proteomes" id="UP001366166"/>
    </source>
</evidence>
<reference evidence="3" key="1">
    <citation type="journal article" date="2023" name="Arch. Microbiol.">
        <title>Desulfoferula mesophilus gen. nov. sp. nov., a mesophilic sulfate-reducing bacterium isolated from a brackish lake sediment.</title>
        <authorList>
            <person name="Watanabe T."/>
            <person name="Yabe T."/>
            <person name="Tsuji J.M."/>
            <person name="Fukui M."/>
        </authorList>
    </citation>
    <scope>NUCLEOTIDE SEQUENCE [LARGE SCALE GENOMIC DNA]</scope>
    <source>
        <strain evidence="3">12FAK</strain>
    </source>
</reference>
<protein>
    <recommendedName>
        <fullName evidence="4">Curli production assembly/transport component CsgG</fullName>
    </recommendedName>
</protein>
<dbReference type="Proteomes" id="UP001366166">
    <property type="component" value="Chromosome"/>
</dbReference>
<organism evidence="2 3">
    <name type="scientific">Desulfoferula mesophila</name>
    <dbReference type="NCBI Taxonomy" id="3058419"/>
    <lineage>
        <taxon>Bacteria</taxon>
        <taxon>Pseudomonadati</taxon>
        <taxon>Thermodesulfobacteriota</taxon>
        <taxon>Desulfarculia</taxon>
        <taxon>Desulfarculales</taxon>
        <taxon>Desulfarculaceae</taxon>
        <taxon>Desulfoferula</taxon>
    </lineage>
</organism>
<proteinExistence type="predicted"/>
<dbReference type="RefSeq" id="WP_338606039.1">
    <property type="nucleotide sequence ID" value="NZ_AP028679.1"/>
</dbReference>
<dbReference type="PROSITE" id="PS51257">
    <property type="entry name" value="PROKAR_LIPOPROTEIN"/>
    <property type="match status" value="1"/>
</dbReference>
<evidence type="ECO:0000256" key="1">
    <source>
        <dbReference type="SAM" id="MobiDB-lite"/>
    </source>
</evidence>
<dbReference type="AlphaFoldDB" id="A0AAU9EGF4"/>
<keyword evidence="3" id="KW-1185">Reference proteome</keyword>
<dbReference type="Gene3D" id="3.40.50.10610">
    <property type="entry name" value="ABC-type transport auxiliary lipoprotein component"/>
    <property type="match status" value="1"/>
</dbReference>
<evidence type="ECO:0008006" key="4">
    <source>
        <dbReference type="Google" id="ProtNLM"/>
    </source>
</evidence>
<gene>
    <name evidence="2" type="ORF">FAK_13900</name>
</gene>
<feature type="region of interest" description="Disordered" evidence="1">
    <location>
        <begin position="304"/>
        <end position="377"/>
    </location>
</feature>
<name>A0AAU9EGF4_9BACT</name>
<accession>A0AAU9EGF4</accession>
<feature type="compositionally biased region" description="Basic and acidic residues" evidence="1">
    <location>
        <begin position="304"/>
        <end position="325"/>
    </location>
</feature>
<evidence type="ECO:0000313" key="2">
    <source>
        <dbReference type="EMBL" id="BEQ14324.1"/>
    </source>
</evidence>
<dbReference type="KEGG" id="dmp:FAK_13900"/>
<dbReference type="EMBL" id="AP028679">
    <property type="protein sequence ID" value="BEQ14324.1"/>
    <property type="molecule type" value="Genomic_DNA"/>
</dbReference>
<sequence length="377" mass="40877">MHRIKCHPRLLAVVLLMGIALTALGCGFTQSMSDYWHDLMDSQDTNLRKRVVVAPFLSRLPGLEARAKALGLAISQRLGKQGGMVLVDFTELRQALTKVNPAIQNSEDRIVAAARTLGLNTVLSGALVNLAVQYDKTGIYGFRENQPFAVMELDLKLIDVATGVILAETTETTRAELTAIDASNIRMGQPFPPKSVDKLQAEMVEPSLRWIGQNIAAQAWVGFILAVDGKRIQVTVGRDTGLPVGAELVAYGRGEAIKAGSGRLLYLPGPVVGRIKLTQLDSRTSWGEVVWLAAEDAERKAAEKAAEEKAKQEEEEAAQKAKEQAVTDQELQAANMEATSKGGGNMSFKAVEPPPKPKVMTVSRPLTFEPGQVLRTR</sequence>